<dbReference type="InterPro" id="IPR032694">
    <property type="entry name" value="CopC/D"/>
</dbReference>
<keyword evidence="4 6" id="KW-1133">Transmembrane helix</keyword>
<name>A0A1N6F1X8_9BURK</name>
<comment type="subcellular location">
    <subcellularLocation>
        <location evidence="1">Cell membrane</location>
        <topology evidence="1">Multi-pass membrane protein</topology>
    </subcellularLocation>
</comment>
<feature type="domain" description="Copper resistance protein D" evidence="7">
    <location>
        <begin position="198"/>
        <end position="298"/>
    </location>
</feature>
<feature type="transmembrane region" description="Helical" evidence="6">
    <location>
        <begin position="56"/>
        <end position="73"/>
    </location>
</feature>
<feature type="transmembrane region" description="Helical" evidence="6">
    <location>
        <begin position="93"/>
        <end position="116"/>
    </location>
</feature>
<dbReference type="PANTHER" id="PTHR34820:SF4">
    <property type="entry name" value="INNER MEMBRANE PROTEIN YEBZ"/>
    <property type="match status" value="1"/>
</dbReference>
<evidence type="ECO:0000256" key="2">
    <source>
        <dbReference type="ARBA" id="ARBA00022475"/>
    </source>
</evidence>
<evidence type="ECO:0000313" key="9">
    <source>
        <dbReference type="Proteomes" id="UP000184693"/>
    </source>
</evidence>
<evidence type="ECO:0000256" key="5">
    <source>
        <dbReference type="ARBA" id="ARBA00023136"/>
    </source>
</evidence>
<dbReference type="GO" id="GO:0006825">
    <property type="term" value="P:copper ion transport"/>
    <property type="evidence" value="ECO:0007669"/>
    <property type="project" value="InterPro"/>
</dbReference>
<reference evidence="8 9" key="1">
    <citation type="submission" date="2016-11" db="EMBL/GenBank/DDBJ databases">
        <authorList>
            <person name="Jaros S."/>
            <person name="Januszkiewicz K."/>
            <person name="Wedrychowicz H."/>
        </authorList>
    </citation>
    <scope>NUCLEOTIDE SEQUENCE [LARGE SCALE GENOMIC DNA]</scope>
    <source>
        <strain evidence="8 9">GAS86</strain>
    </source>
</reference>
<gene>
    <name evidence="8" type="ORF">SAMN05444168_1182</name>
</gene>
<dbReference type="GO" id="GO:0005886">
    <property type="term" value="C:plasma membrane"/>
    <property type="evidence" value="ECO:0007669"/>
    <property type="project" value="UniProtKB-SubCell"/>
</dbReference>
<dbReference type="PANTHER" id="PTHR34820">
    <property type="entry name" value="INNER MEMBRANE PROTEIN YEBZ"/>
    <property type="match status" value="1"/>
</dbReference>
<dbReference type="Pfam" id="PF05425">
    <property type="entry name" value="CopD"/>
    <property type="match status" value="1"/>
</dbReference>
<evidence type="ECO:0000256" key="1">
    <source>
        <dbReference type="ARBA" id="ARBA00004651"/>
    </source>
</evidence>
<accession>A0A1N6F1X8</accession>
<sequence>MRVDGLWIGQVAMAALMNVAFAFAVGSALLGAWLAKDAQVKVSPARPAWLRAQRSMLTACVVLVLADLGWLLYQSAAMSGSALPQAFSVIPTVLSQTHIGYAWSVAFIGALVLLLTAMSSHASTLRNALLWLAVIAIAAGKASLGHAADAGPASAAIGVHTLHVLATSVWGGLVVTAGLAVLPALGTSTARGMLIRTAMQISNVSLVAVAFVLLTGIFNTVRVSGGSFEAIEISTWGHVLTLKLALVALALVLGGLNRFLALPRLRRTASTMDAHTFTNVLYLEALAMIGVFIAAAALSNSVPAFVPLG</sequence>
<feature type="transmembrane region" description="Helical" evidence="6">
    <location>
        <begin position="280"/>
        <end position="299"/>
    </location>
</feature>
<protein>
    <submittedName>
        <fullName evidence="8">Putative copper resistance protein D</fullName>
    </submittedName>
</protein>
<keyword evidence="5 6" id="KW-0472">Membrane</keyword>
<evidence type="ECO:0000313" key="8">
    <source>
        <dbReference type="EMBL" id="SIN89308.1"/>
    </source>
</evidence>
<dbReference type="OrthoDB" id="9035255at2"/>
<proteinExistence type="predicted"/>
<evidence type="ECO:0000259" key="7">
    <source>
        <dbReference type="Pfam" id="PF05425"/>
    </source>
</evidence>
<evidence type="ECO:0000256" key="6">
    <source>
        <dbReference type="SAM" id="Phobius"/>
    </source>
</evidence>
<keyword evidence="2" id="KW-1003">Cell membrane</keyword>
<feature type="transmembrane region" description="Helical" evidence="6">
    <location>
        <begin position="128"/>
        <end position="148"/>
    </location>
</feature>
<feature type="transmembrane region" description="Helical" evidence="6">
    <location>
        <begin position="198"/>
        <end position="218"/>
    </location>
</feature>
<dbReference type="InterPro" id="IPR008457">
    <property type="entry name" value="Cu-R_CopD_dom"/>
</dbReference>
<dbReference type="EMBL" id="FSRM01000001">
    <property type="protein sequence ID" value="SIN89308.1"/>
    <property type="molecule type" value="Genomic_DNA"/>
</dbReference>
<keyword evidence="3 6" id="KW-0812">Transmembrane</keyword>
<dbReference type="AlphaFoldDB" id="A0A1N6F1X8"/>
<feature type="transmembrane region" description="Helical" evidence="6">
    <location>
        <begin position="238"/>
        <end position="260"/>
    </location>
</feature>
<dbReference type="RefSeq" id="WP_074263422.1">
    <property type="nucleotide sequence ID" value="NZ_FSRM01000001.1"/>
</dbReference>
<feature type="transmembrane region" description="Helical" evidence="6">
    <location>
        <begin position="168"/>
        <end position="186"/>
    </location>
</feature>
<evidence type="ECO:0000256" key="4">
    <source>
        <dbReference type="ARBA" id="ARBA00022989"/>
    </source>
</evidence>
<feature type="transmembrane region" description="Helical" evidence="6">
    <location>
        <begin position="12"/>
        <end position="35"/>
    </location>
</feature>
<evidence type="ECO:0000256" key="3">
    <source>
        <dbReference type="ARBA" id="ARBA00022692"/>
    </source>
</evidence>
<organism evidence="8 9">
    <name type="scientific">Paraburkholderia phenazinium</name>
    <dbReference type="NCBI Taxonomy" id="60549"/>
    <lineage>
        <taxon>Bacteria</taxon>
        <taxon>Pseudomonadati</taxon>
        <taxon>Pseudomonadota</taxon>
        <taxon>Betaproteobacteria</taxon>
        <taxon>Burkholderiales</taxon>
        <taxon>Burkholderiaceae</taxon>
        <taxon>Paraburkholderia</taxon>
    </lineage>
</organism>
<dbReference type="Proteomes" id="UP000184693">
    <property type="component" value="Unassembled WGS sequence"/>
</dbReference>